<comment type="caution">
    <text evidence="1">The sequence shown here is derived from an EMBL/GenBank/DDBJ whole genome shotgun (WGS) entry which is preliminary data.</text>
</comment>
<evidence type="ECO:0000313" key="2">
    <source>
        <dbReference type="Proteomes" id="UP001501570"/>
    </source>
</evidence>
<proteinExistence type="predicted"/>
<protein>
    <submittedName>
        <fullName evidence="1">Uncharacterized protein</fullName>
    </submittedName>
</protein>
<organism evidence="1 2">
    <name type="scientific">Rugosimonospora acidiphila</name>
    <dbReference type="NCBI Taxonomy" id="556531"/>
    <lineage>
        <taxon>Bacteria</taxon>
        <taxon>Bacillati</taxon>
        <taxon>Actinomycetota</taxon>
        <taxon>Actinomycetes</taxon>
        <taxon>Micromonosporales</taxon>
        <taxon>Micromonosporaceae</taxon>
        <taxon>Rugosimonospora</taxon>
    </lineage>
</organism>
<accession>A0ABP9RMY8</accession>
<dbReference type="EMBL" id="BAABJQ010000003">
    <property type="protein sequence ID" value="GAA5180177.1"/>
    <property type="molecule type" value="Genomic_DNA"/>
</dbReference>
<dbReference type="RefSeq" id="WP_345626832.1">
    <property type="nucleotide sequence ID" value="NZ_BAABJQ010000003.1"/>
</dbReference>
<sequence length="132" mass="14665">MLYIRYESATPNEGGRHAGIFGLANGLARSGALSPTDWAWWRESNDWLTAAYIDPGTVDPSIFDRGVHPHISCWFKESATHLLDRIPGYLAILDRHGVAWAERRSLDPGTILYEDADQVVVAPHAVVPEGER</sequence>
<reference evidence="2" key="1">
    <citation type="journal article" date="2019" name="Int. J. Syst. Evol. Microbiol.">
        <title>The Global Catalogue of Microorganisms (GCM) 10K type strain sequencing project: providing services to taxonomists for standard genome sequencing and annotation.</title>
        <authorList>
            <consortium name="The Broad Institute Genomics Platform"/>
            <consortium name="The Broad Institute Genome Sequencing Center for Infectious Disease"/>
            <person name="Wu L."/>
            <person name="Ma J."/>
        </authorList>
    </citation>
    <scope>NUCLEOTIDE SEQUENCE [LARGE SCALE GENOMIC DNA]</scope>
    <source>
        <strain evidence="2">JCM 18304</strain>
    </source>
</reference>
<name>A0ABP9RMY8_9ACTN</name>
<gene>
    <name evidence="1" type="ORF">GCM10023322_11890</name>
</gene>
<dbReference type="Proteomes" id="UP001501570">
    <property type="component" value="Unassembled WGS sequence"/>
</dbReference>
<evidence type="ECO:0000313" key="1">
    <source>
        <dbReference type="EMBL" id="GAA5180177.1"/>
    </source>
</evidence>
<keyword evidence="2" id="KW-1185">Reference proteome</keyword>